<dbReference type="InterPro" id="IPR050109">
    <property type="entry name" value="HTH-type_TetR-like_transc_reg"/>
</dbReference>
<accession>A0A372LXC2</accession>
<evidence type="ECO:0000313" key="7">
    <source>
        <dbReference type="EMBL" id="RFU83050.1"/>
    </source>
</evidence>
<evidence type="ECO:0000259" key="6">
    <source>
        <dbReference type="PROSITE" id="PS50977"/>
    </source>
</evidence>
<keyword evidence="1" id="KW-0805">Transcription regulation</keyword>
<dbReference type="Proteomes" id="UP000263094">
    <property type="component" value="Unassembled WGS sequence"/>
</dbReference>
<proteinExistence type="predicted"/>
<dbReference type="EMBL" id="QUAK01000222">
    <property type="protein sequence ID" value="RFU83050.1"/>
    <property type="molecule type" value="Genomic_DNA"/>
</dbReference>
<feature type="domain" description="HTH tetR-type" evidence="6">
    <location>
        <begin position="30"/>
        <end position="90"/>
    </location>
</feature>
<dbReference type="AlphaFoldDB" id="A0A372LXC2"/>
<organism evidence="7 8">
    <name type="scientific">Streptomyces triticagri</name>
    <dbReference type="NCBI Taxonomy" id="2293568"/>
    <lineage>
        <taxon>Bacteria</taxon>
        <taxon>Bacillati</taxon>
        <taxon>Actinomycetota</taxon>
        <taxon>Actinomycetes</taxon>
        <taxon>Kitasatosporales</taxon>
        <taxon>Streptomycetaceae</taxon>
        <taxon>Streptomyces</taxon>
    </lineage>
</organism>
<dbReference type="Gene3D" id="1.10.357.10">
    <property type="entry name" value="Tetracycline Repressor, domain 2"/>
    <property type="match status" value="1"/>
</dbReference>
<gene>
    <name evidence="7" type="ORF">DY218_29665</name>
</gene>
<dbReference type="InterPro" id="IPR009057">
    <property type="entry name" value="Homeodomain-like_sf"/>
</dbReference>
<dbReference type="SUPFAM" id="SSF46689">
    <property type="entry name" value="Homeodomain-like"/>
    <property type="match status" value="1"/>
</dbReference>
<evidence type="ECO:0000256" key="1">
    <source>
        <dbReference type="ARBA" id="ARBA00023015"/>
    </source>
</evidence>
<dbReference type="GO" id="GO:0003700">
    <property type="term" value="F:DNA-binding transcription factor activity"/>
    <property type="evidence" value="ECO:0007669"/>
    <property type="project" value="TreeGrafter"/>
</dbReference>
<keyword evidence="2 4" id="KW-0238">DNA-binding</keyword>
<evidence type="ECO:0000256" key="3">
    <source>
        <dbReference type="ARBA" id="ARBA00023163"/>
    </source>
</evidence>
<dbReference type="InterPro" id="IPR001647">
    <property type="entry name" value="HTH_TetR"/>
</dbReference>
<dbReference type="PANTHER" id="PTHR30055:SF234">
    <property type="entry name" value="HTH-TYPE TRANSCRIPTIONAL REGULATOR BETI"/>
    <property type="match status" value="1"/>
</dbReference>
<feature type="compositionally biased region" description="Low complexity" evidence="5">
    <location>
        <begin position="1"/>
        <end position="14"/>
    </location>
</feature>
<evidence type="ECO:0000256" key="2">
    <source>
        <dbReference type="ARBA" id="ARBA00023125"/>
    </source>
</evidence>
<dbReference type="GO" id="GO:0000976">
    <property type="term" value="F:transcription cis-regulatory region binding"/>
    <property type="evidence" value="ECO:0007669"/>
    <property type="project" value="TreeGrafter"/>
</dbReference>
<dbReference type="PROSITE" id="PS50977">
    <property type="entry name" value="HTH_TETR_2"/>
    <property type="match status" value="1"/>
</dbReference>
<evidence type="ECO:0000256" key="5">
    <source>
        <dbReference type="SAM" id="MobiDB-lite"/>
    </source>
</evidence>
<name>A0A372LXC2_9ACTN</name>
<evidence type="ECO:0000256" key="4">
    <source>
        <dbReference type="PROSITE-ProRule" id="PRU00335"/>
    </source>
</evidence>
<dbReference type="OrthoDB" id="155497at2"/>
<dbReference type="PANTHER" id="PTHR30055">
    <property type="entry name" value="HTH-TYPE TRANSCRIPTIONAL REGULATOR RUTR"/>
    <property type="match status" value="1"/>
</dbReference>
<feature type="DNA-binding region" description="H-T-H motif" evidence="4">
    <location>
        <begin position="53"/>
        <end position="72"/>
    </location>
</feature>
<dbReference type="PRINTS" id="PR00455">
    <property type="entry name" value="HTHTETR"/>
</dbReference>
<sequence length="231" mass="25648">MAAQAARAAAGEPGEPAEPRNEGLRERKKRRTRQHISDVATGMFLDRGFDSVTIAEIAEAAEVSVNTVYNYFPAKEDLFLDRSAGIVERLSRYVRARDVGESAAAAVLRELRAEVEAVSPRMGLFEGYAGFMRVLHDAPTLRARLWYVQQEALQHVVDTLREETDAAPDDPMPLLMGGQLAWLQSTLMAFIGGRMVRGEKANEVSRATLDLLDEIEDVWGETILNYAVRQA</sequence>
<reference evidence="7 8" key="1">
    <citation type="submission" date="2018-08" db="EMBL/GenBank/DDBJ databases">
        <title>Isolation, diversity and antifungal activity of Actinobacteria from wheat.</title>
        <authorList>
            <person name="Han C."/>
        </authorList>
    </citation>
    <scope>NUCLEOTIDE SEQUENCE [LARGE SCALE GENOMIC DNA]</scope>
    <source>
        <strain evidence="7 8">NEAU-YY421</strain>
    </source>
</reference>
<keyword evidence="3" id="KW-0804">Transcription</keyword>
<feature type="region of interest" description="Disordered" evidence="5">
    <location>
        <begin position="1"/>
        <end position="33"/>
    </location>
</feature>
<keyword evidence="8" id="KW-1185">Reference proteome</keyword>
<dbReference type="Pfam" id="PF00440">
    <property type="entry name" value="TetR_N"/>
    <property type="match status" value="1"/>
</dbReference>
<comment type="caution">
    <text evidence="7">The sequence shown here is derived from an EMBL/GenBank/DDBJ whole genome shotgun (WGS) entry which is preliminary data.</text>
</comment>
<protein>
    <submittedName>
        <fullName evidence="7">TetR/AcrR family transcriptional regulator</fullName>
    </submittedName>
</protein>
<dbReference type="RefSeq" id="WP_128559227.1">
    <property type="nucleotide sequence ID" value="NZ_QUAK01000222.1"/>
</dbReference>
<evidence type="ECO:0000313" key="8">
    <source>
        <dbReference type="Proteomes" id="UP000263094"/>
    </source>
</evidence>